<dbReference type="RefSeq" id="WP_188465123.1">
    <property type="nucleotide sequence ID" value="NZ_BAABHU010000010.1"/>
</dbReference>
<keyword evidence="3" id="KW-1185">Reference proteome</keyword>
<dbReference type="InterPro" id="IPR045497">
    <property type="entry name" value="DUF6438"/>
</dbReference>
<gene>
    <name evidence="2" type="ORF">GCM10011506_30900</name>
</gene>
<dbReference type="EMBL" id="BMEC01000010">
    <property type="protein sequence ID" value="GGC43094.1"/>
    <property type="molecule type" value="Genomic_DNA"/>
</dbReference>
<dbReference type="Proteomes" id="UP000636010">
    <property type="component" value="Unassembled WGS sequence"/>
</dbReference>
<comment type="caution">
    <text evidence="2">The sequence shown here is derived from an EMBL/GenBank/DDBJ whole genome shotgun (WGS) entry which is preliminary data.</text>
</comment>
<sequence length="139" mass="15865">MSCKQQQTASSQSREPEKLFTLSTTPCFGTCPVFNLELYSDSTLMFEGKQHTDLEGVHKRKLTAAEYDAFIGLLKMVKWENMNPRYVSDMTDLPSQEFYYNFNGEEKNIYKYGVEPQSLGNLSQALLAYVNETVFKGGE</sequence>
<accession>A0ABQ1MRR7</accession>
<organism evidence="2 3">
    <name type="scientific">Marivirga lumbricoides</name>
    <dbReference type="NCBI Taxonomy" id="1046115"/>
    <lineage>
        <taxon>Bacteria</taxon>
        <taxon>Pseudomonadati</taxon>
        <taxon>Bacteroidota</taxon>
        <taxon>Cytophagia</taxon>
        <taxon>Cytophagales</taxon>
        <taxon>Marivirgaceae</taxon>
        <taxon>Marivirga</taxon>
    </lineage>
</organism>
<name>A0ABQ1MRR7_9BACT</name>
<reference evidence="3" key="1">
    <citation type="journal article" date="2019" name="Int. J. Syst. Evol. Microbiol.">
        <title>The Global Catalogue of Microorganisms (GCM) 10K type strain sequencing project: providing services to taxonomists for standard genome sequencing and annotation.</title>
        <authorList>
            <consortium name="The Broad Institute Genomics Platform"/>
            <consortium name="The Broad Institute Genome Sequencing Center for Infectious Disease"/>
            <person name="Wu L."/>
            <person name="Ma J."/>
        </authorList>
    </citation>
    <scope>NUCLEOTIDE SEQUENCE [LARGE SCALE GENOMIC DNA]</scope>
    <source>
        <strain evidence="3">CGMCC 1.10832</strain>
    </source>
</reference>
<evidence type="ECO:0000313" key="2">
    <source>
        <dbReference type="EMBL" id="GGC43094.1"/>
    </source>
</evidence>
<evidence type="ECO:0000259" key="1">
    <source>
        <dbReference type="Pfam" id="PF20033"/>
    </source>
</evidence>
<proteinExistence type="predicted"/>
<dbReference type="Pfam" id="PF20033">
    <property type="entry name" value="DUF6438"/>
    <property type="match status" value="1"/>
</dbReference>
<evidence type="ECO:0000313" key="3">
    <source>
        <dbReference type="Proteomes" id="UP000636010"/>
    </source>
</evidence>
<feature type="domain" description="DUF6438" evidence="1">
    <location>
        <begin position="19"/>
        <end position="126"/>
    </location>
</feature>
<protein>
    <recommendedName>
        <fullName evidence="1">DUF6438 domain-containing protein</fullName>
    </recommendedName>
</protein>